<evidence type="ECO:0000313" key="2">
    <source>
        <dbReference type="EMBL" id="PIK39785.1"/>
    </source>
</evidence>
<evidence type="ECO:0000256" key="1">
    <source>
        <dbReference type="SAM" id="MobiDB-lite"/>
    </source>
</evidence>
<accession>A0A2G8JVT1</accession>
<dbReference type="Proteomes" id="UP000230750">
    <property type="component" value="Unassembled WGS sequence"/>
</dbReference>
<feature type="compositionally biased region" description="Basic and acidic residues" evidence="1">
    <location>
        <begin position="18"/>
        <end position="40"/>
    </location>
</feature>
<gene>
    <name evidence="2" type="ORF">BSL78_23363</name>
</gene>
<feature type="region of interest" description="Disordered" evidence="1">
    <location>
        <begin position="17"/>
        <end position="40"/>
    </location>
</feature>
<name>A0A2G8JVT1_STIJA</name>
<keyword evidence="3" id="KW-1185">Reference proteome</keyword>
<protein>
    <submittedName>
        <fullName evidence="2">Uncharacterized protein</fullName>
    </submittedName>
</protein>
<dbReference type="AlphaFoldDB" id="A0A2G8JVT1"/>
<dbReference type="EMBL" id="MRZV01001200">
    <property type="protein sequence ID" value="PIK39785.1"/>
    <property type="molecule type" value="Genomic_DNA"/>
</dbReference>
<reference evidence="2 3" key="1">
    <citation type="journal article" date="2017" name="PLoS Biol.">
        <title>The sea cucumber genome provides insights into morphological evolution and visceral regeneration.</title>
        <authorList>
            <person name="Zhang X."/>
            <person name="Sun L."/>
            <person name="Yuan J."/>
            <person name="Sun Y."/>
            <person name="Gao Y."/>
            <person name="Zhang L."/>
            <person name="Li S."/>
            <person name="Dai H."/>
            <person name="Hamel J.F."/>
            <person name="Liu C."/>
            <person name="Yu Y."/>
            <person name="Liu S."/>
            <person name="Lin W."/>
            <person name="Guo K."/>
            <person name="Jin S."/>
            <person name="Xu P."/>
            <person name="Storey K.B."/>
            <person name="Huan P."/>
            <person name="Zhang T."/>
            <person name="Zhou Y."/>
            <person name="Zhang J."/>
            <person name="Lin C."/>
            <person name="Li X."/>
            <person name="Xing L."/>
            <person name="Huo D."/>
            <person name="Sun M."/>
            <person name="Wang L."/>
            <person name="Mercier A."/>
            <person name="Li F."/>
            <person name="Yang H."/>
            <person name="Xiang J."/>
        </authorList>
    </citation>
    <scope>NUCLEOTIDE SEQUENCE [LARGE SCALE GENOMIC DNA]</scope>
    <source>
        <strain evidence="2">Shaxun</strain>
        <tissue evidence="2">Muscle</tissue>
    </source>
</reference>
<proteinExistence type="predicted"/>
<evidence type="ECO:0000313" key="3">
    <source>
        <dbReference type="Proteomes" id="UP000230750"/>
    </source>
</evidence>
<sequence>MFTYNLFSVLLASHCSGRKQDGRPSSPKGEKREEPPIRNDDTHQQAVHFTELMPEKIFGLHGQVWVCSSNATHAINHIIELTNNIIAMEKMFEEGLEFQTKLFFMTLVDSCQICLTTQATRRHSSWKTAPPTLVTEIFLSIRLHRPTSFRRHDLATLRTLSGDINATMRFNSSIGNGWDDFNWAISNLTMVMGLLNDSMIALHNFTASLRPEILMGLK</sequence>
<organism evidence="2 3">
    <name type="scientific">Stichopus japonicus</name>
    <name type="common">Sea cucumber</name>
    <dbReference type="NCBI Taxonomy" id="307972"/>
    <lineage>
        <taxon>Eukaryota</taxon>
        <taxon>Metazoa</taxon>
        <taxon>Echinodermata</taxon>
        <taxon>Eleutherozoa</taxon>
        <taxon>Echinozoa</taxon>
        <taxon>Holothuroidea</taxon>
        <taxon>Aspidochirotacea</taxon>
        <taxon>Aspidochirotida</taxon>
        <taxon>Stichopodidae</taxon>
        <taxon>Apostichopus</taxon>
    </lineage>
</organism>
<comment type="caution">
    <text evidence="2">The sequence shown here is derived from an EMBL/GenBank/DDBJ whole genome shotgun (WGS) entry which is preliminary data.</text>
</comment>